<gene>
    <name evidence="1" type="ORF">QRO08_05820</name>
</gene>
<dbReference type="EMBL" id="CP127363">
    <property type="protein sequence ID" value="WIY50091.1"/>
    <property type="molecule type" value="Genomic_DNA"/>
</dbReference>
<dbReference type="EC" id="2.1.1.243" evidence="1"/>
<dbReference type="CDD" id="cd02440">
    <property type="entry name" value="AdoMet_MTases"/>
    <property type="match status" value="1"/>
</dbReference>
<keyword evidence="1" id="KW-0808">Transferase</keyword>
<reference evidence="1 2" key="1">
    <citation type="submission" date="2023-06" db="EMBL/GenBank/DDBJ databases">
        <authorList>
            <person name="Ham H."/>
            <person name="Park D.S."/>
        </authorList>
    </citation>
    <scope>NUCLEOTIDE SEQUENCE [LARGE SCALE GENOMIC DNA]</scope>
    <source>
        <strain evidence="1 2">KACC 17005</strain>
    </source>
</reference>
<keyword evidence="1" id="KW-0489">Methyltransferase</keyword>
<dbReference type="SUPFAM" id="SSF53335">
    <property type="entry name" value="S-adenosyl-L-methionine-dependent methyltransferases"/>
    <property type="match status" value="1"/>
</dbReference>
<keyword evidence="2" id="KW-1185">Reference proteome</keyword>
<dbReference type="Proteomes" id="UP001242732">
    <property type="component" value="Chromosome"/>
</dbReference>
<evidence type="ECO:0000313" key="2">
    <source>
        <dbReference type="Proteomes" id="UP001242732"/>
    </source>
</evidence>
<protein>
    <submittedName>
        <fullName evidence="1">2-ketoarginine methyltransferase</fullName>
        <ecNumber evidence="1">2.1.1.243</ecNumber>
    </submittedName>
</protein>
<proteinExistence type="predicted"/>
<name>A0ABY9AT39_PARCI</name>
<sequence length="356" mass="39445">MHSPATRQDDIHQNFEADLIEGIDPIRKFVLAIAIYHLFDTGLFSLLEGETPVSADDACSALGMDRDRLSGLFQYLKNEAILTESPEGLTLSQKGRALRPLQGWYVMLIGGYATTFLQMGDRLKAGSGWATRNATQVGVGSCGISHFDAIPLTRSLMAKAPTACTRLLDLGCGNGLYLAEFCKALPHIHAWGAEPDRGGYEEAAALVEREGLSDRIRISHSGAVEFLDSEFDFTPDFIVLGFVLHEILGQSGRQAVVDFLRKIIRRFPDINIIIIEVDNQFHNPRAMRHGLSLAYYNPYYLLHCFTNQKLIEDAEWQEIFSEAGLSLITRETTSDQVDSTGLEIGYLLRKGNDAAS</sequence>
<dbReference type="InterPro" id="IPR029063">
    <property type="entry name" value="SAM-dependent_MTases_sf"/>
</dbReference>
<dbReference type="GO" id="GO:0032259">
    <property type="term" value="P:methylation"/>
    <property type="evidence" value="ECO:0007669"/>
    <property type="project" value="UniProtKB-KW"/>
</dbReference>
<organism evidence="1 2">
    <name type="scientific">Paracidovorax citrulli</name>
    <name type="common">Acidovorax citrulli</name>
    <dbReference type="NCBI Taxonomy" id="80869"/>
    <lineage>
        <taxon>Bacteria</taxon>
        <taxon>Pseudomonadati</taxon>
        <taxon>Pseudomonadota</taxon>
        <taxon>Betaproteobacteria</taxon>
        <taxon>Burkholderiales</taxon>
        <taxon>Comamonadaceae</taxon>
        <taxon>Paracidovorax</taxon>
    </lineage>
</organism>
<accession>A0ABY9AT39</accession>
<dbReference type="InterPro" id="IPR030899">
    <property type="entry name" value="MrsA"/>
</dbReference>
<dbReference type="NCBIfam" id="TIGR04543">
    <property type="entry name" value="ketoArg_3Met"/>
    <property type="match status" value="1"/>
</dbReference>
<evidence type="ECO:0000313" key="1">
    <source>
        <dbReference type="EMBL" id="WIY50091.1"/>
    </source>
</evidence>
<dbReference type="Gene3D" id="3.40.50.150">
    <property type="entry name" value="Vaccinia Virus protein VP39"/>
    <property type="match status" value="1"/>
</dbReference>
<dbReference type="RefSeq" id="WP_011796746.1">
    <property type="nucleotide sequence ID" value="NZ_CP023687.1"/>
</dbReference>
<dbReference type="Pfam" id="PF13489">
    <property type="entry name" value="Methyltransf_23"/>
    <property type="match status" value="1"/>
</dbReference>
<dbReference type="GO" id="GO:0008168">
    <property type="term" value="F:methyltransferase activity"/>
    <property type="evidence" value="ECO:0007669"/>
    <property type="project" value="UniProtKB-KW"/>
</dbReference>